<feature type="domain" description="ABC transmembrane type-1" evidence="8">
    <location>
        <begin position="101"/>
        <end position="332"/>
    </location>
</feature>
<comment type="subcellular location">
    <subcellularLocation>
        <location evidence="1 7">Cell membrane</location>
        <topology evidence="1 7">Multi-pass membrane protein</topology>
    </subcellularLocation>
</comment>
<dbReference type="Gene3D" id="1.10.3720.10">
    <property type="entry name" value="MetI-like"/>
    <property type="match status" value="1"/>
</dbReference>
<evidence type="ECO:0000256" key="4">
    <source>
        <dbReference type="ARBA" id="ARBA00022692"/>
    </source>
</evidence>
<dbReference type="GO" id="GO:0071916">
    <property type="term" value="F:dipeptide transmembrane transporter activity"/>
    <property type="evidence" value="ECO:0007669"/>
    <property type="project" value="TreeGrafter"/>
</dbReference>
<name>A0A516H0S1_9PROT</name>
<organism evidence="9 10">
    <name type="scientific">Ferrovibrio terrae</name>
    <dbReference type="NCBI Taxonomy" id="2594003"/>
    <lineage>
        <taxon>Bacteria</taxon>
        <taxon>Pseudomonadati</taxon>
        <taxon>Pseudomonadota</taxon>
        <taxon>Alphaproteobacteria</taxon>
        <taxon>Rhodospirillales</taxon>
        <taxon>Rhodospirillaceae</taxon>
        <taxon>Ferrovibrio</taxon>
    </lineage>
</organism>
<evidence type="ECO:0000256" key="2">
    <source>
        <dbReference type="ARBA" id="ARBA00022448"/>
    </source>
</evidence>
<dbReference type="KEGG" id="fer:FNB15_08840"/>
<dbReference type="PROSITE" id="PS50928">
    <property type="entry name" value="ABC_TM1"/>
    <property type="match status" value="1"/>
</dbReference>
<dbReference type="Pfam" id="PF00528">
    <property type="entry name" value="BPD_transp_1"/>
    <property type="match status" value="1"/>
</dbReference>
<keyword evidence="6 7" id="KW-0472">Membrane</keyword>
<dbReference type="InterPro" id="IPR035906">
    <property type="entry name" value="MetI-like_sf"/>
</dbReference>
<evidence type="ECO:0000259" key="8">
    <source>
        <dbReference type="PROSITE" id="PS50928"/>
    </source>
</evidence>
<dbReference type="PANTHER" id="PTHR43163:SF8">
    <property type="entry name" value="D,D-DIPEPTIDE TRANSPORT SYSTEM PERMEASE PROTEIN DDPB-RELATED"/>
    <property type="match status" value="1"/>
</dbReference>
<evidence type="ECO:0000313" key="10">
    <source>
        <dbReference type="Proteomes" id="UP000317496"/>
    </source>
</evidence>
<keyword evidence="4 7" id="KW-0812">Transmembrane</keyword>
<evidence type="ECO:0000256" key="6">
    <source>
        <dbReference type="ARBA" id="ARBA00023136"/>
    </source>
</evidence>
<dbReference type="SUPFAM" id="SSF161098">
    <property type="entry name" value="MetI-like"/>
    <property type="match status" value="1"/>
</dbReference>
<dbReference type="Proteomes" id="UP000317496">
    <property type="component" value="Chromosome"/>
</dbReference>
<dbReference type="CDD" id="cd06261">
    <property type="entry name" value="TM_PBP2"/>
    <property type="match status" value="1"/>
</dbReference>
<keyword evidence="2 7" id="KW-0813">Transport</keyword>
<dbReference type="PANTHER" id="PTHR43163">
    <property type="entry name" value="DIPEPTIDE TRANSPORT SYSTEM PERMEASE PROTEIN DPPB-RELATED"/>
    <property type="match status" value="1"/>
</dbReference>
<keyword evidence="5 7" id="KW-1133">Transmembrane helix</keyword>
<accession>A0A516H0S1</accession>
<feature type="transmembrane region" description="Helical" evidence="7">
    <location>
        <begin position="263"/>
        <end position="285"/>
    </location>
</feature>
<comment type="similarity">
    <text evidence="7">Belongs to the binding-protein-dependent transport system permease family.</text>
</comment>
<keyword evidence="3" id="KW-1003">Cell membrane</keyword>
<dbReference type="Pfam" id="PF19300">
    <property type="entry name" value="BPD_transp_1_N"/>
    <property type="match status" value="1"/>
</dbReference>
<feature type="transmembrane region" description="Helical" evidence="7">
    <location>
        <begin position="205"/>
        <end position="225"/>
    </location>
</feature>
<sequence>MKGSAAGFLVFLRGVATLLVTLAGLLFATFIIGRVMPIDPVIAVVGDKASAETYAQAREEMGLDRPLWVQFGRYIEGIVQGDLGQSSSSGQPVIEDIARAFPATLELSVLAIIIGICVGLPLGVYAAHRRNTWFDHTARVLSLFGYSTPVFWLGLIALLIFYAQLGWTGGPGRIGTAYRYTVQEWSGLMLVDTLRSGDWHAFRSAFSHIILPALLLGYFSLAYIARMTRNFMIEELNKEYVTMARIKGASETRVLWHHAFPNALVPVVTVIALSFGHLLEGAVLTETVFAWPGLGLYITKSLFSADMPAVLGGTLVVGICFVLLNKLTDVIYPLLDPRTRNR</sequence>
<dbReference type="AlphaFoldDB" id="A0A516H0S1"/>
<evidence type="ECO:0000313" key="9">
    <source>
        <dbReference type="EMBL" id="QDO97364.1"/>
    </source>
</evidence>
<dbReference type="InterPro" id="IPR045621">
    <property type="entry name" value="BPD_transp_1_N"/>
</dbReference>
<gene>
    <name evidence="9" type="ORF">FNB15_08840</name>
</gene>
<feature type="transmembrane region" description="Helical" evidence="7">
    <location>
        <begin position="107"/>
        <end position="128"/>
    </location>
</feature>
<evidence type="ECO:0000256" key="5">
    <source>
        <dbReference type="ARBA" id="ARBA00022989"/>
    </source>
</evidence>
<dbReference type="OrthoDB" id="7834831at2"/>
<evidence type="ECO:0000256" key="3">
    <source>
        <dbReference type="ARBA" id="ARBA00022475"/>
    </source>
</evidence>
<proteinExistence type="inferred from homology"/>
<protein>
    <submittedName>
        <fullName evidence="9">ABC transporter permease</fullName>
    </submittedName>
</protein>
<keyword evidence="10" id="KW-1185">Reference proteome</keyword>
<dbReference type="InterPro" id="IPR000515">
    <property type="entry name" value="MetI-like"/>
</dbReference>
<feature type="transmembrane region" description="Helical" evidence="7">
    <location>
        <begin position="305"/>
        <end position="324"/>
    </location>
</feature>
<evidence type="ECO:0000256" key="7">
    <source>
        <dbReference type="RuleBase" id="RU363032"/>
    </source>
</evidence>
<dbReference type="GO" id="GO:0005886">
    <property type="term" value="C:plasma membrane"/>
    <property type="evidence" value="ECO:0007669"/>
    <property type="project" value="UniProtKB-SubCell"/>
</dbReference>
<evidence type="ECO:0000256" key="1">
    <source>
        <dbReference type="ARBA" id="ARBA00004651"/>
    </source>
</evidence>
<dbReference type="EMBL" id="CP041636">
    <property type="protein sequence ID" value="QDO97364.1"/>
    <property type="molecule type" value="Genomic_DNA"/>
</dbReference>
<reference evidence="9 10" key="1">
    <citation type="submission" date="2019-07" db="EMBL/GenBank/DDBJ databases">
        <title>Genome sequencing for Ferrovibrio sp. K5.</title>
        <authorList>
            <person name="Park S.-J."/>
        </authorList>
    </citation>
    <scope>NUCLEOTIDE SEQUENCE [LARGE SCALE GENOMIC DNA]</scope>
    <source>
        <strain evidence="9 10">K5</strain>
    </source>
</reference>
<feature type="transmembrane region" description="Helical" evidence="7">
    <location>
        <begin position="140"/>
        <end position="163"/>
    </location>
</feature>
<feature type="transmembrane region" description="Helical" evidence="7">
    <location>
        <begin position="7"/>
        <end position="32"/>
    </location>
</feature>
<dbReference type="RefSeq" id="WP_144068345.1">
    <property type="nucleotide sequence ID" value="NZ_CP041636.1"/>
</dbReference>